<dbReference type="GO" id="GO:0003677">
    <property type="term" value="F:DNA binding"/>
    <property type="evidence" value="ECO:0007669"/>
    <property type="project" value="InterPro"/>
</dbReference>
<dbReference type="Gene3D" id="1.25.40.10">
    <property type="entry name" value="Tetratricopeptide repeat domain"/>
    <property type="match status" value="1"/>
</dbReference>
<organism evidence="2 3">
    <name type="scientific">Ornithinibacillus bavariensis</name>
    <dbReference type="NCBI Taxonomy" id="545502"/>
    <lineage>
        <taxon>Bacteria</taxon>
        <taxon>Bacillati</taxon>
        <taxon>Bacillota</taxon>
        <taxon>Bacilli</taxon>
        <taxon>Bacillales</taxon>
        <taxon>Bacillaceae</taxon>
        <taxon>Ornithinibacillus</taxon>
    </lineage>
</organism>
<dbReference type="Pfam" id="PF01381">
    <property type="entry name" value="HTH_3"/>
    <property type="match status" value="1"/>
</dbReference>
<dbReference type="SUPFAM" id="SSF47413">
    <property type="entry name" value="lambda repressor-like DNA-binding domains"/>
    <property type="match status" value="1"/>
</dbReference>
<gene>
    <name evidence="2" type="ORF">J43TS3_11590</name>
</gene>
<reference evidence="2" key="1">
    <citation type="submission" date="2021-03" db="EMBL/GenBank/DDBJ databases">
        <title>Antimicrobial resistance genes in bacteria isolated from Japanese honey, and their potential for conferring macrolide and lincosamide resistance in the American foulbrood pathogen Paenibacillus larvae.</title>
        <authorList>
            <person name="Okamoto M."/>
            <person name="Kumagai M."/>
            <person name="Kanamori H."/>
            <person name="Takamatsu D."/>
        </authorList>
    </citation>
    <scope>NUCLEOTIDE SEQUENCE</scope>
    <source>
        <strain evidence="2">J43TS3</strain>
    </source>
</reference>
<dbReference type="Proteomes" id="UP000676917">
    <property type="component" value="Unassembled WGS sequence"/>
</dbReference>
<evidence type="ECO:0000259" key="1">
    <source>
        <dbReference type="PROSITE" id="PS50943"/>
    </source>
</evidence>
<keyword evidence="3" id="KW-1185">Reference proteome</keyword>
<dbReference type="Gene3D" id="1.25.40.1000">
    <property type="match status" value="1"/>
</dbReference>
<proteinExistence type="predicted"/>
<dbReference type="EMBL" id="BORP01000002">
    <property type="protein sequence ID" value="GIO26548.1"/>
    <property type="molecule type" value="Genomic_DNA"/>
</dbReference>
<dbReference type="Gene3D" id="1.10.260.40">
    <property type="entry name" value="lambda repressor-like DNA-binding domains"/>
    <property type="match status" value="1"/>
</dbReference>
<accession>A0A920C6F5</accession>
<dbReference type="PROSITE" id="PS50943">
    <property type="entry name" value="HTH_CROC1"/>
    <property type="match status" value="1"/>
</dbReference>
<evidence type="ECO:0000313" key="2">
    <source>
        <dbReference type="EMBL" id="GIO26548.1"/>
    </source>
</evidence>
<dbReference type="InterPro" id="IPR011990">
    <property type="entry name" value="TPR-like_helical_dom_sf"/>
</dbReference>
<comment type="caution">
    <text evidence="2">The sequence shown here is derived from an EMBL/GenBank/DDBJ whole genome shotgun (WGS) entry which is preliminary data.</text>
</comment>
<evidence type="ECO:0000313" key="3">
    <source>
        <dbReference type="Proteomes" id="UP000676917"/>
    </source>
</evidence>
<dbReference type="CDD" id="cd00093">
    <property type="entry name" value="HTH_XRE"/>
    <property type="match status" value="1"/>
</dbReference>
<dbReference type="InterPro" id="IPR001387">
    <property type="entry name" value="Cro/C1-type_HTH"/>
</dbReference>
<name>A0A920C6F5_9BACI</name>
<feature type="domain" description="HTH cro/C1-type" evidence="1">
    <location>
        <begin position="7"/>
        <end position="61"/>
    </location>
</feature>
<protein>
    <recommendedName>
        <fullName evidence="1">HTH cro/C1-type domain-containing protein</fullName>
    </recommendedName>
</protein>
<dbReference type="RefSeq" id="WP_212920072.1">
    <property type="nucleotide sequence ID" value="NZ_BORP01000002.1"/>
</dbReference>
<dbReference type="SMART" id="SM00530">
    <property type="entry name" value="HTH_XRE"/>
    <property type="match status" value="1"/>
</dbReference>
<sequence>MLQGEIIKFYREKNNMTQAQLADGICTTTHISKIERGKTAYSEELITLFSERLAIDIKKEIESVERIEKLLQQWHQSMILGRNEMIEHIKNELEEIAFVYSSYYISHYQLLHARYNIIHRNHKKAFEILENIRKKSQELTPYEYNLLHHIYGIYYISDSAHVTQGGHLKPLQFLEKVQIDEYGNEEYYYHLAISYHLISSHIMAYYYAEKALRYFRATNNYARSMDAETFMLLQLSRDDSVDFDNIVERYHQLIQNCDTLGFTTKKAILLNNLGFEYFHKGEYPLSKNCHWEAMQLDEPESPSHLLHLYNYLDTCLEGNLSRKNILLKKIKEGLSLAEKLDSKHFIVLFQIIKLKAQGNEDAYYKFLEEKALPHFSKINHVIYYKRYGKVLFEHYIKTNQYLKASEVLGDQL</sequence>
<dbReference type="AlphaFoldDB" id="A0A920C6F5"/>
<dbReference type="InterPro" id="IPR010982">
    <property type="entry name" value="Lambda_DNA-bd_dom_sf"/>
</dbReference>